<feature type="compositionally biased region" description="Basic and acidic residues" evidence="4">
    <location>
        <begin position="262"/>
        <end position="282"/>
    </location>
</feature>
<dbReference type="Proteomes" id="UP001310890">
    <property type="component" value="Unassembled WGS sequence"/>
</dbReference>
<dbReference type="SUPFAM" id="SSF57783">
    <property type="entry name" value="Zinc beta-ribbon"/>
    <property type="match status" value="1"/>
</dbReference>
<evidence type="ECO:0000313" key="7">
    <source>
        <dbReference type="Proteomes" id="UP001310890"/>
    </source>
</evidence>
<gene>
    <name evidence="6" type="ORF">LTR62_002956</name>
</gene>
<evidence type="ECO:0000256" key="2">
    <source>
        <dbReference type="ARBA" id="ARBA00023015"/>
    </source>
</evidence>
<dbReference type="Gene3D" id="3.30.40.10">
    <property type="entry name" value="Zinc/RING finger domain, C3HC4 (zinc finger)"/>
    <property type="match status" value="1"/>
</dbReference>
<feature type="compositionally biased region" description="Basic and acidic residues" evidence="4">
    <location>
        <begin position="345"/>
        <end position="358"/>
    </location>
</feature>
<feature type="compositionally biased region" description="Acidic residues" evidence="4">
    <location>
        <begin position="359"/>
        <end position="377"/>
    </location>
</feature>
<evidence type="ECO:0000256" key="4">
    <source>
        <dbReference type="SAM" id="MobiDB-lite"/>
    </source>
</evidence>
<dbReference type="Pfam" id="PF02002">
    <property type="entry name" value="TFIIE_alpha"/>
    <property type="match status" value="1"/>
</dbReference>
<feature type="compositionally biased region" description="Polar residues" evidence="4">
    <location>
        <begin position="395"/>
        <end position="407"/>
    </location>
</feature>
<feature type="compositionally biased region" description="Low complexity" evidence="4">
    <location>
        <begin position="380"/>
        <end position="392"/>
    </location>
</feature>
<dbReference type="PANTHER" id="PTHR13097:SF7">
    <property type="entry name" value="GENERAL TRANSCRIPTION FACTOR IIE SUBUNIT 1"/>
    <property type="match status" value="1"/>
</dbReference>
<dbReference type="InterPro" id="IPR002853">
    <property type="entry name" value="TFIIE_asu"/>
</dbReference>
<feature type="compositionally biased region" description="Low complexity" evidence="4">
    <location>
        <begin position="459"/>
        <end position="469"/>
    </location>
</feature>
<reference evidence="6" key="1">
    <citation type="submission" date="2023-08" db="EMBL/GenBank/DDBJ databases">
        <title>Black Yeasts Isolated from many extreme environments.</title>
        <authorList>
            <person name="Coleine C."/>
            <person name="Stajich J.E."/>
            <person name="Selbmann L."/>
        </authorList>
    </citation>
    <scope>NUCLEOTIDE SEQUENCE</scope>
    <source>
        <strain evidence="6">CCFEE 5401</strain>
    </source>
</reference>
<feature type="compositionally biased region" description="Basic and acidic residues" evidence="4">
    <location>
        <begin position="304"/>
        <end position="316"/>
    </location>
</feature>
<dbReference type="AlphaFoldDB" id="A0AAN7TID5"/>
<proteinExistence type="inferred from homology"/>
<dbReference type="InterPro" id="IPR017919">
    <property type="entry name" value="TFIIE/TFIIEa_HTH"/>
</dbReference>
<evidence type="ECO:0000256" key="1">
    <source>
        <dbReference type="ARBA" id="ARBA00008947"/>
    </source>
</evidence>
<keyword evidence="3" id="KW-0804">Transcription</keyword>
<sequence length="483" mass="53697">MATLATDLLRVVARAFYSTEHTLIIEALIMHSTLPDTDLVHLLGKQSKEVRRLCGRLKEDGLVSVQTRQEKRTDGSASFFMSSQPGQQGKERLTNKEWYYLNYHRAIDSIKFRMYKLNKHFSSLGLPATEKKDLSCPRCKSQWTELDVIDKIDFTTGQFLCRRCNNPLDPVEEDERISENESVKRLNSQLEKILRLMQQIDSTTVPENDFDAALAKQKPIVRTDVNPAQRIETVDIPRGNLLSSKGLAIKPEKISVSLQNDEDVKKASNEADQRARREREARQNALPEWIAKSTVSGGLTTVGAKEERERKERELHTGGPAKAEDDDGKKPTASADVDLAAYFAELEKAQKQEAADRAADEEEEEEDDDDEDFEDVDVSTTTATRVTVNAARLSAENTTSTLSQATAPSPGLSTPAALESSNATDDEREAKRPRLETSTVKPLTNGLDKNSAVEKVVGAENAAAETPAASDEDEDDELEFENV</sequence>
<evidence type="ECO:0000256" key="3">
    <source>
        <dbReference type="ARBA" id="ARBA00023163"/>
    </source>
</evidence>
<evidence type="ECO:0000259" key="5">
    <source>
        <dbReference type="PROSITE" id="PS51344"/>
    </source>
</evidence>
<dbReference type="PROSITE" id="PS51344">
    <property type="entry name" value="HTH_TFE_IIE"/>
    <property type="match status" value="1"/>
</dbReference>
<comment type="caution">
    <text evidence="6">The sequence shown here is derived from an EMBL/GenBank/DDBJ whole genome shotgun (WGS) entry which is preliminary data.</text>
</comment>
<dbReference type="InterPro" id="IPR024550">
    <property type="entry name" value="TFIIEa/SarR/Rpc3_HTH_dom"/>
</dbReference>
<comment type="similarity">
    <text evidence="1">Belongs to the TFIIE alpha subunit family.</text>
</comment>
<dbReference type="GO" id="GO:0006367">
    <property type="term" value="P:transcription initiation at RNA polymerase II promoter"/>
    <property type="evidence" value="ECO:0007669"/>
    <property type="project" value="InterPro"/>
</dbReference>
<evidence type="ECO:0000313" key="6">
    <source>
        <dbReference type="EMBL" id="KAK5118442.1"/>
    </source>
</evidence>
<dbReference type="InterPro" id="IPR039997">
    <property type="entry name" value="TFE"/>
</dbReference>
<accession>A0AAN7TID5</accession>
<dbReference type="InterPro" id="IPR013083">
    <property type="entry name" value="Znf_RING/FYVE/PHD"/>
</dbReference>
<protein>
    <recommendedName>
        <fullName evidence="5">HTH TFE/IIEalpha-type domain-containing protein</fullName>
    </recommendedName>
</protein>
<organism evidence="6 7">
    <name type="scientific">Meristemomyces frigidus</name>
    <dbReference type="NCBI Taxonomy" id="1508187"/>
    <lineage>
        <taxon>Eukaryota</taxon>
        <taxon>Fungi</taxon>
        <taxon>Dikarya</taxon>
        <taxon>Ascomycota</taxon>
        <taxon>Pezizomycotina</taxon>
        <taxon>Dothideomycetes</taxon>
        <taxon>Dothideomycetidae</taxon>
        <taxon>Mycosphaerellales</taxon>
        <taxon>Teratosphaeriaceae</taxon>
        <taxon>Meristemomyces</taxon>
    </lineage>
</organism>
<feature type="region of interest" description="Disordered" evidence="4">
    <location>
        <begin position="260"/>
        <end position="483"/>
    </location>
</feature>
<dbReference type="EMBL" id="JAVRRL010000002">
    <property type="protein sequence ID" value="KAK5118442.1"/>
    <property type="molecule type" value="Genomic_DNA"/>
</dbReference>
<keyword evidence="2" id="KW-0805">Transcription regulation</keyword>
<name>A0AAN7TID5_9PEZI</name>
<dbReference type="PANTHER" id="PTHR13097">
    <property type="entry name" value="TRANSCRIPTION INITIATION FACTOR IIE, ALPHA SUBUNIT"/>
    <property type="match status" value="1"/>
</dbReference>
<dbReference type="GO" id="GO:0005673">
    <property type="term" value="C:transcription factor TFIIE complex"/>
    <property type="evidence" value="ECO:0007669"/>
    <property type="project" value="TreeGrafter"/>
</dbReference>
<feature type="compositionally biased region" description="Acidic residues" evidence="4">
    <location>
        <begin position="470"/>
        <end position="483"/>
    </location>
</feature>
<dbReference type="SMART" id="SM00531">
    <property type="entry name" value="TFIIE"/>
    <property type="match status" value="1"/>
</dbReference>
<feature type="domain" description="HTH TFE/IIEalpha-type" evidence="5">
    <location>
        <begin position="5"/>
        <end position="111"/>
    </location>
</feature>